<dbReference type="Gene3D" id="3.40.50.300">
    <property type="entry name" value="P-loop containing nucleotide triphosphate hydrolases"/>
    <property type="match status" value="1"/>
</dbReference>
<reference evidence="5 6" key="1">
    <citation type="submission" date="2018-01" db="EMBL/GenBank/DDBJ databases">
        <title>Complete genome sequence of Salinigranum rubrum GX10T, an extremely halophilic archaeon isolated from a marine solar saltern.</title>
        <authorList>
            <person name="Han S."/>
        </authorList>
    </citation>
    <scope>NUCLEOTIDE SEQUENCE [LARGE SCALE GENOMIC DNA]</scope>
    <source>
        <strain evidence="5 6">GX10</strain>
    </source>
</reference>
<dbReference type="GeneID" id="35593539"/>
<evidence type="ECO:0000313" key="6">
    <source>
        <dbReference type="Proteomes" id="UP000236584"/>
    </source>
</evidence>
<dbReference type="KEGG" id="srub:C2R22_15565"/>
<dbReference type="PANTHER" id="PTHR43776:SF1">
    <property type="entry name" value="OLIGOPEPTIDE ABC TRANSPORTER, ATP-BINDING PROTEIN"/>
    <property type="match status" value="1"/>
</dbReference>
<dbReference type="GO" id="GO:0005524">
    <property type="term" value="F:ATP binding"/>
    <property type="evidence" value="ECO:0007669"/>
    <property type="project" value="UniProtKB-KW"/>
</dbReference>
<keyword evidence="3 5" id="KW-0067">ATP-binding</keyword>
<evidence type="ECO:0000256" key="2">
    <source>
        <dbReference type="ARBA" id="ARBA00022741"/>
    </source>
</evidence>
<proteinExistence type="predicted"/>
<dbReference type="Proteomes" id="UP000236584">
    <property type="component" value="Chromosome"/>
</dbReference>
<dbReference type="AlphaFoldDB" id="A0A2I8VLS1"/>
<dbReference type="SUPFAM" id="SSF52540">
    <property type="entry name" value="P-loop containing nucleoside triphosphate hydrolases"/>
    <property type="match status" value="1"/>
</dbReference>
<dbReference type="NCBIfam" id="TIGR01727">
    <property type="entry name" value="oligo_HPY"/>
    <property type="match status" value="1"/>
</dbReference>
<dbReference type="OrthoDB" id="18209at2157"/>
<keyword evidence="2" id="KW-0547">Nucleotide-binding</keyword>
<dbReference type="GO" id="GO:0055085">
    <property type="term" value="P:transmembrane transport"/>
    <property type="evidence" value="ECO:0007669"/>
    <property type="project" value="UniProtKB-ARBA"/>
</dbReference>
<evidence type="ECO:0000259" key="4">
    <source>
        <dbReference type="PROSITE" id="PS50893"/>
    </source>
</evidence>
<dbReference type="SMART" id="SM00382">
    <property type="entry name" value="AAA"/>
    <property type="match status" value="1"/>
</dbReference>
<dbReference type="PROSITE" id="PS50893">
    <property type="entry name" value="ABC_TRANSPORTER_2"/>
    <property type="match status" value="1"/>
</dbReference>
<dbReference type="InterPro" id="IPR050319">
    <property type="entry name" value="ABC_transp_ATP-bind"/>
</dbReference>
<dbReference type="InterPro" id="IPR017871">
    <property type="entry name" value="ABC_transporter-like_CS"/>
</dbReference>
<keyword evidence="1" id="KW-0813">Transport</keyword>
<evidence type="ECO:0000256" key="1">
    <source>
        <dbReference type="ARBA" id="ARBA00022448"/>
    </source>
</evidence>
<dbReference type="CDD" id="cd03257">
    <property type="entry name" value="ABC_NikE_OppD_transporters"/>
    <property type="match status" value="1"/>
</dbReference>
<dbReference type="InterPro" id="IPR003593">
    <property type="entry name" value="AAA+_ATPase"/>
</dbReference>
<dbReference type="FunFam" id="3.40.50.300:FF:000016">
    <property type="entry name" value="Oligopeptide ABC transporter ATP-binding component"/>
    <property type="match status" value="1"/>
</dbReference>
<dbReference type="InterPro" id="IPR003439">
    <property type="entry name" value="ABC_transporter-like_ATP-bd"/>
</dbReference>
<organism evidence="5 6">
    <name type="scientific">Salinigranum rubrum</name>
    <dbReference type="NCBI Taxonomy" id="755307"/>
    <lineage>
        <taxon>Archaea</taxon>
        <taxon>Methanobacteriati</taxon>
        <taxon>Methanobacteriota</taxon>
        <taxon>Stenosarchaea group</taxon>
        <taxon>Halobacteria</taxon>
        <taxon>Halobacteriales</taxon>
        <taxon>Haloferacaceae</taxon>
        <taxon>Salinigranum</taxon>
    </lineage>
</organism>
<gene>
    <name evidence="5" type="ORF">C2R22_15565</name>
</gene>
<dbReference type="GO" id="GO:0016887">
    <property type="term" value="F:ATP hydrolysis activity"/>
    <property type="evidence" value="ECO:0007669"/>
    <property type="project" value="InterPro"/>
</dbReference>
<dbReference type="InterPro" id="IPR013563">
    <property type="entry name" value="Oligopep_ABC_C"/>
</dbReference>
<evidence type="ECO:0000256" key="3">
    <source>
        <dbReference type="ARBA" id="ARBA00022840"/>
    </source>
</evidence>
<dbReference type="RefSeq" id="WP_103426569.1">
    <property type="nucleotide sequence ID" value="NZ_CP026309.1"/>
</dbReference>
<sequence length="358" mass="40356">MSNTDDPVLELRSLEKHFSTSNGIFDAVRHRLTGSSPGSVRAVDGVNMELRRNQVQGVIGESGCGKTTLLRTLMGLYEPSGGELYFHGEPVSEFSKSDWKDFRRQVQLVFQDPFNSLDPKFSVRRTLAEPLQIHGLDYDKERIVEMLESVGLTPAEKYLTRFPSQLSGGEKQRVSIARALITEPDVILADEPASMLDVSTQAEILNLLNRLTDEFGVSMLYISHDLSTVSYICDRINVMYLGRVVEEAPTKELLTDPKHPYTDALIRSIPIPDPHYVRERPDIHGEPGDPINMPTGCRFKNRCPKRMDICDQKPLDVTVEGEETRTVACHLYYDHDATDGRVQDHQPAMTDQPVEEAR</sequence>
<dbReference type="Pfam" id="PF00005">
    <property type="entry name" value="ABC_tran"/>
    <property type="match status" value="1"/>
</dbReference>
<evidence type="ECO:0000313" key="5">
    <source>
        <dbReference type="EMBL" id="AUV82880.1"/>
    </source>
</evidence>
<feature type="domain" description="ABC transporter" evidence="4">
    <location>
        <begin position="28"/>
        <end position="266"/>
    </location>
</feature>
<protein>
    <submittedName>
        <fullName evidence="5">Oligopeptide ABC transporter ATP-binding protein</fullName>
    </submittedName>
</protein>
<dbReference type="PANTHER" id="PTHR43776">
    <property type="entry name" value="TRANSPORT ATP-BINDING PROTEIN"/>
    <property type="match status" value="1"/>
</dbReference>
<keyword evidence="6" id="KW-1185">Reference proteome</keyword>
<dbReference type="GO" id="GO:0015833">
    <property type="term" value="P:peptide transport"/>
    <property type="evidence" value="ECO:0007669"/>
    <property type="project" value="InterPro"/>
</dbReference>
<dbReference type="EMBL" id="CP026309">
    <property type="protein sequence ID" value="AUV82880.1"/>
    <property type="molecule type" value="Genomic_DNA"/>
</dbReference>
<accession>A0A2I8VLS1</accession>
<dbReference type="Pfam" id="PF08352">
    <property type="entry name" value="oligo_HPY"/>
    <property type="match status" value="1"/>
</dbReference>
<dbReference type="PROSITE" id="PS00211">
    <property type="entry name" value="ABC_TRANSPORTER_1"/>
    <property type="match status" value="1"/>
</dbReference>
<name>A0A2I8VLS1_9EURY</name>
<dbReference type="InterPro" id="IPR027417">
    <property type="entry name" value="P-loop_NTPase"/>
</dbReference>